<dbReference type="PANTHER" id="PTHR43535:SF1">
    <property type="entry name" value="PHOSPHATIDATE CYTIDYLYLTRANSFERASE"/>
    <property type="match status" value="1"/>
</dbReference>
<dbReference type="PATRIC" id="fig|453.4.peg.2128"/>
<evidence type="ECO:0000256" key="4">
    <source>
        <dbReference type="ARBA" id="ARBA00022692"/>
    </source>
</evidence>
<dbReference type="STRING" id="453.Lfee_1944"/>
<gene>
    <name evidence="9" type="primary">cdsA</name>
    <name evidence="10" type="synonym">cdsA_1</name>
    <name evidence="9" type="ORF">Lfee_1944</name>
    <name evidence="10" type="ORF">NCTC12022_02386</name>
</gene>
<comment type="pathway">
    <text evidence="7">Phospholipid metabolism; CDP-diacylglycerol biosynthesis; CDP-diacylglycerol from sn-glycerol 3-phosphate: step 3/3.</text>
</comment>
<evidence type="ECO:0000313" key="11">
    <source>
        <dbReference type="Proteomes" id="UP000054698"/>
    </source>
</evidence>
<accession>A0A0W0TND5</accession>
<sequence length="310" mass="35227">MALNWTNLIAFAALFIILCIANTIIYLVKNRIDEKNYVELTQRMQSWWVMVLLLIAALSINPMTMIVFFMFVSYLALKEYFTIIPTRRVDRRVIFIAYLSIPCQYLWVAMQWYGMFVIFVPIYMFLIIPMRMVMLQKTEGFLKASGTLHWGLMLTVYCISHIAYLGVLPAGNDWRNEGISLVIFLISLTQFNDVSQYVCGKLFGHKKIIPAISPNKTRAGFLGGVITTSLLAILLSPFLTPFTWAGGLFSGLLIAISGFLGDLTMSAVKRDLGIKDTGQLLPGHGGILDRLDSIIFTAPLFFHFARYFYY</sequence>
<organism evidence="9 11">
    <name type="scientific">Legionella feeleii</name>
    <dbReference type="NCBI Taxonomy" id="453"/>
    <lineage>
        <taxon>Bacteria</taxon>
        <taxon>Pseudomonadati</taxon>
        <taxon>Pseudomonadota</taxon>
        <taxon>Gammaproteobacteria</taxon>
        <taxon>Legionellales</taxon>
        <taxon>Legionellaceae</taxon>
        <taxon>Legionella</taxon>
    </lineage>
</organism>
<keyword evidence="4 7" id="KW-0812">Transmembrane</keyword>
<evidence type="ECO:0000256" key="6">
    <source>
        <dbReference type="ARBA" id="ARBA00023136"/>
    </source>
</evidence>
<comment type="similarity">
    <text evidence="2 7">Belongs to the CDS family.</text>
</comment>
<feature type="transmembrane region" description="Helical" evidence="8">
    <location>
        <begin position="219"/>
        <end position="238"/>
    </location>
</feature>
<dbReference type="PROSITE" id="PS01315">
    <property type="entry name" value="CDS"/>
    <property type="match status" value="1"/>
</dbReference>
<evidence type="ECO:0000313" key="9">
    <source>
        <dbReference type="EMBL" id="KTC97032.1"/>
    </source>
</evidence>
<reference evidence="9 11" key="1">
    <citation type="submission" date="2015-11" db="EMBL/GenBank/DDBJ databases">
        <title>Genomic analysis of 38 Legionella species identifies large and diverse effector repertoires.</title>
        <authorList>
            <person name="Burstein D."/>
            <person name="Amaro F."/>
            <person name="Zusman T."/>
            <person name="Lifshitz Z."/>
            <person name="Cohen O."/>
            <person name="Gilbert J.A."/>
            <person name="Pupko T."/>
            <person name="Shuman H.A."/>
            <person name="Segal G."/>
        </authorList>
    </citation>
    <scope>NUCLEOTIDE SEQUENCE [LARGE SCALE GENOMIC DNA]</scope>
    <source>
        <strain evidence="9 11">WO-44C</strain>
    </source>
</reference>
<dbReference type="PANTHER" id="PTHR43535">
    <property type="entry name" value="PHOSPHATIDATE CYTIDYLYLTRANSFERASE"/>
    <property type="match status" value="1"/>
</dbReference>
<feature type="transmembrane region" description="Helical" evidence="8">
    <location>
        <begin position="244"/>
        <end position="265"/>
    </location>
</feature>
<dbReference type="UniPathway" id="UPA00557">
    <property type="reaction ID" value="UER00614"/>
</dbReference>
<dbReference type="EMBL" id="UASS01000022">
    <property type="protein sequence ID" value="SPX61642.1"/>
    <property type="molecule type" value="Genomic_DNA"/>
</dbReference>
<dbReference type="Proteomes" id="UP000251942">
    <property type="component" value="Unassembled WGS sequence"/>
</dbReference>
<evidence type="ECO:0000256" key="5">
    <source>
        <dbReference type="ARBA" id="ARBA00022989"/>
    </source>
</evidence>
<dbReference type="GO" id="GO:0005886">
    <property type="term" value="C:plasma membrane"/>
    <property type="evidence" value="ECO:0007669"/>
    <property type="project" value="TreeGrafter"/>
</dbReference>
<feature type="transmembrane region" description="Helical" evidence="8">
    <location>
        <begin position="179"/>
        <end position="199"/>
    </location>
</feature>
<evidence type="ECO:0000256" key="8">
    <source>
        <dbReference type="SAM" id="Phobius"/>
    </source>
</evidence>
<feature type="transmembrane region" description="Helical" evidence="8">
    <location>
        <begin position="147"/>
        <end position="167"/>
    </location>
</feature>
<evidence type="ECO:0000256" key="7">
    <source>
        <dbReference type="RuleBase" id="RU003938"/>
    </source>
</evidence>
<dbReference type="Proteomes" id="UP000054698">
    <property type="component" value="Unassembled WGS sequence"/>
</dbReference>
<feature type="transmembrane region" description="Helical" evidence="8">
    <location>
        <begin position="47"/>
        <end position="77"/>
    </location>
</feature>
<dbReference type="GO" id="GO:0016024">
    <property type="term" value="P:CDP-diacylglycerol biosynthetic process"/>
    <property type="evidence" value="ECO:0007669"/>
    <property type="project" value="UniProtKB-UniPathway"/>
</dbReference>
<name>A0A0W0TND5_9GAMM</name>
<dbReference type="AlphaFoldDB" id="A0A0W0TND5"/>
<evidence type="ECO:0000256" key="3">
    <source>
        <dbReference type="ARBA" id="ARBA00022679"/>
    </source>
</evidence>
<dbReference type="Pfam" id="PF01148">
    <property type="entry name" value="CTP_transf_1"/>
    <property type="match status" value="1"/>
</dbReference>
<keyword evidence="7 9" id="KW-0548">Nucleotidyltransferase</keyword>
<keyword evidence="6 8" id="KW-0472">Membrane</keyword>
<dbReference type="InterPro" id="IPR000374">
    <property type="entry name" value="PC_trans"/>
</dbReference>
<comment type="catalytic activity">
    <reaction evidence="7">
        <text>a 1,2-diacyl-sn-glycero-3-phosphate + CTP + H(+) = a CDP-1,2-diacyl-sn-glycerol + diphosphate</text>
        <dbReference type="Rhea" id="RHEA:16229"/>
        <dbReference type="ChEBI" id="CHEBI:15378"/>
        <dbReference type="ChEBI" id="CHEBI:33019"/>
        <dbReference type="ChEBI" id="CHEBI:37563"/>
        <dbReference type="ChEBI" id="CHEBI:58332"/>
        <dbReference type="ChEBI" id="CHEBI:58608"/>
        <dbReference type="EC" id="2.7.7.41"/>
    </reaction>
</comment>
<keyword evidence="11" id="KW-1185">Reference proteome</keyword>
<evidence type="ECO:0000256" key="2">
    <source>
        <dbReference type="ARBA" id="ARBA00010185"/>
    </source>
</evidence>
<protein>
    <recommendedName>
        <fullName evidence="7">Phosphatidate cytidylyltransferase</fullName>
        <ecNumber evidence="7">2.7.7.41</ecNumber>
    </recommendedName>
</protein>
<dbReference type="EMBL" id="LNYB01000080">
    <property type="protein sequence ID" value="KTC97032.1"/>
    <property type="molecule type" value="Genomic_DNA"/>
</dbReference>
<dbReference type="OrthoDB" id="9799199at2"/>
<dbReference type="GO" id="GO:0004605">
    <property type="term" value="F:phosphatidate cytidylyltransferase activity"/>
    <property type="evidence" value="ECO:0007669"/>
    <property type="project" value="UniProtKB-EC"/>
</dbReference>
<comment type="subcellular location">
    <subcellularLocation>
        <location evidence="1">Membrane</location>
        <topology evidence="1">Multi-pass membrane protein</topology>
    </subcellularLocation>
</comment>
<dbReference type="EC" id="2.7.7.41" evidence="7"/>
<keyword evidence="5 8" id="KW-1133">Transmembrane helix</keyword>
<keyword evidence="3 7" id="KW-0808">Transferase</keyword>
<feature type="transmembrane region" description="Helical" evidence="8">
    <location>
        <begin position="113"/>
        <end position="135"/>
    </location>
</feature>
<feature type="transmembrane region" description="Helical" evidence="8">
    <location>
        <begin position="7"/>
        <end position="27"/>
    </location>
</feature>
<evidence type="ECO:0000313" key="10">
    <source>
        <dbReference type="EMBL" id="SPX61642.1"/>
    </source>
</evidence>
<dbReference type="GO" id="GO:0009273">
    <property type="term" value="P:peptidoglycan-based cell wall biogenesis"/>
    <property type="evidence" value="ECO:0007669"/>
    <property type="project" value="TreeGrafter"/>
</dbReference>
<reference evidence="10 12" key="2">
    <citation type="submission" date="2018-06" db="EMBL/GenBank/DDBJ databases">
        <authorList>
            <consortium name="Pathogen Informatics"/>
            <person name="Doyle S."/>
        </authorList>
    </citation>
    <scope>NUCLEOTIDE SEQUENCE [LARGE SCALE GENOMIC DNA]</scope>
    <source>
        <strain evidence="10 12">NCTC12022</strain>
    </source>
</reference>
<proteinExistence type="inferred from homology"/>
<evidence type="ECO:0000313" key="12">
    <source>
        <dbReference type="Proteomes" id="UP000251942"/>
    </source>
</evidence>
<evidence type="ECO:0000256" key="1">
    <source>
        <dbReference type="ARBA" id="ARBA00004141"/>
    </source>
</evidence>
<dbReference type="RefSeq" id="WP_058446226.1">
    <property type="nucleotide sequence ID" value="NZ_CAAAHT010000007.1"/>
</dbReference>